<name>A0ABQ0LDU9_MYCCL</name>
<dbReference type="InterPro" id="IPR051702">
    <property type="entry name" value="SH3_domain_YSC84-like"/>
</dbReference>
<dbReference type="InterPro" id="IPR033643">
    <property type="entry name" value="SYLF_SH3YL1-like"/>
</dbReference>
<dbReference type="PANTHER" id="PTHR15629:SF7">
    <property type="entry name" value="YSC84 ACTIN-BINDING DOMAIN-CONTAINING PROTEIN"/>
    <property type="match status" value="1"/>
</dbReference>
<feature type="domain" description="Ysc84 actin-binding" evidence="1">
    <location>
        <begin position="405"/>
        <end position="529"/>
    </location>
</feature>
<proteinExistence type="predicted"/>
<protein>
    <recommendedName>
        <fullName evidence="1">Ysc84 actin-binding domain-containing protein</fullName>
    </recommendedName>
</protein>
<dbReference type="Proteomes" id="UP000815677">
    <property type="component" value="Unassembled WGS sequence"/>
</dbReference>
<dbReference type="PANTHER" id="PTHR15629">
    <property type="entry name" value="SH3YL1 PROTEIN"/>
    <property type="match status" value="1"/>
</dbReference>
<organism evidence="2 3">
    <name type="scientific">Mycena chlorophos</name>
    <name type="common">Agaric fungus</name>
    <name type="synonym">Agaricus chlorophos</name>
    <dbReference type="NCBI Taxonomy" id="658473"/>
    <lineage>
        <taxon>Eukaryota</taxon>
        <taxon>Fungi</taxon>
        <taxon>Dikarya</taxon>
        <taxon>Basidiomycota</taxon>
        <taxon>Agaricomycotina</taxon>
        <taxon>Agaricomycetes</taxon>
        <taxon>Agaricomycetidae</taxon>
        <taxon>Agaricales</taxon>
        <taxon>Marasmiineae</taxon>
        <taxon>Mycenaceae</taxon>
        <taxon>Mycena</taxon>
    </lineage>
</organism>
<dbReference type="InterPro" id="IPR007461">
    <property type="entry name" value="Ysc84_actin-binding"/>
</dbReference>
<sequence length="558" mass="59984">MSSYTHSHYTKSLRTLAIHLSPPQLLEPLVSLCCATARTLECIELNEWIPDDWIPIAKDYPQLTLPKHLPRLTHLSVRVDKDLSEEAFTPAWLLPGVIVNLLPSSVSPALKRVTIRVYTSIENDRAVRRCPGPMLDVDSQTLDAAFVKNPAIEMVNWIVCDVLGKKWRPAKLVAIRDAFEAALCRALPKTRAKRLLLVGREEFEDKDLMLEEWPRWTLTVDSGIPTIRVSVVKAQVEKIGPLDFGELGLDVLWNSQRLGERREQVDDVIITACSPNPFLLPPSTMSLLDKFKKGAQKAGVQATAFAQTSGNKIASGSSTIIQGFSLPAEAEKAAKILDSFLADPDRPESALNAIPKAVLQSARGLAVFQILKAGFVFSGKAGSGIVIARLPDGSWSAPSCIATGGVGWGLQIGADITDFVIVLRNEDAVRAFSQGGNLTIGGNVSAAAGPIGTGGSIESAIASAPTPMFAYSKSKGLFAGLSLEGTVLIERKDANRDFYGSPVPARDILGGRVPPPEVASRLYEIIEAAEGLDETGLPAEAYVPNAAGDHMVFDADGH</sequence>
<reference evidence="2" key="1">
    <citation type="submission" date="2014-09" db="EMBL/GenBank/DDBJ databases">
        <title>Genome sequence of the luminous mushroom Mycena chlorophos for searching fungal bioluminescence genes.</title>
        <authorList>
            <person name="Tanaka Y."/>
            <person name="Kasuga D."/>
            <person name="Oba Y."/>
            <person name="Hase S."/>
            <person name="Sato K."/>
            <person name="Oba Y."/>
            <person name="Sakakibara Y."/>
        </authorList>
    </citation>
    <scope>NUCLEOTIDE SEQUENCE</scope>
</reference>
<gene>
    <name evidence="2" type="ORF">MCHLO_06602</name>
</gene>
<dbReference type="CDD" id="cd11525">
    <property type="entry name" value="SYLF_SH3YL1_like"/>
    <property type="match status" value="1"/>
</dbReference>
<evidence type="ECO:0000259" key="1">
    <source>
        <dbReference type="Pfam" id="PF04366"/>
    </source>
</evidence>
<evidence type="ECO:0000313" key="3">
    <source>
        <dbReference type="Proteomes" id="UP000815677"/>
    </source>
</evidence>
<keyword evidence="3" id="KW-1185">Reference proteome</keyword>
<dbReference type="EMBL" id="DF845436">
    <property type="protein sequence ID" value="GAT49278.1"/>
    <property type="molecule type" value="Genomic_DNA"/>
</dbReference>
<evidence type="ECO:0000313" key="2">
    <source>
        <dbReference type="EMBL" id="GAT49278.1"/>
    </source>
</evidence>
<dbReference type="Pfam" id="PF04366">
    <property type="entry name" value="Ysc84"/>
    <property type="match status" value="1"/>
</dbReference>
<accession>A0ABQ0LDU9</accession>